<dbReference type="AlphaFoldDB" id="A0A1Y1YYG5"/>
<dbReference type="EMBL" id="MCOG01000482">
    <property type="protein sequence ID" value="ORY03071.1"/>
    <property type="molecule type" value="Genomic_DNA"/>
</dbReference>
<evidence type="ECO:0000313" key="2">
    <source>
        <dbReference type="Proteomes" id="UP000193920"/>
    </source>
</evidence>
<dbReference type="OrthoDB" id="10550928at2759"/>
<accession>A0A1Y1YYG5</accession>
<name>A0A1Y1YYG5_9FUNG</name>
<reference evidence="1 2" key="1">
    <citation type="submission" date="2016-08" db="EMBL/GenBank/DDBJ databases">
        <title>A Parts List for Fungal Cellulosomes Revealed by Comparative Genomics.</title>
        <authorList>
            <consortium name="DOE Joint Genome Institute"/>
            <person name="Haitjema C.H."/>
            <person name="Gilmore S.P."/>
            <person name="Henske J.K."/>
            <person name="Solomon K.V."/>
            <person name="De Groot R."/>
            <person name="Kuo A."/>
            <person name="Mondo S.J."/>
            <person name="Salamov A.A."/>
            <person name="Labutti K."/>
            <person name="Zhao Z."/>
            <person name="Chiniquy J."/>
            <person name="Barry K."/>
            <person name="Brewer H.M."/>
            <person name="Purvine S.O."/>
            <person name="Wright A.T."/>
            <person name="Boxma B."/>
            <person name="Van Alen T."/>
            <person name="Hackstein J.H."/>
            <person name="Baker S.E."/>
            <person name="Grigoriev I.V."/>
            <person name="O'Malley M.A."/>
        </authorList>
    </citation>
    <scope>NUCLEOTIDE SEQUENCE [LARGE SCALE GENOMIC DNA]</scope>
    <source>
        <strain evidence="1 2">G1</strain>
    </source>
</reference>
<keyword evidence="2" id="KW-1185">Reference proteome</keyword>
<evidence type="ECO:0000313" key="1">
    <source>
        <dbReference type="EMBL" id="ORY03071.1"/>
    </source>
</evidence>
<dbReference type="Proteomes" id="UP000193920">
    <property type="component" value="Unassembled WGS sequence"/>
</dbReference>
<comment type="caution">
    <text evidence="1">The sequence shown here is derived from an EMBL/GenBank/DDBJ whole genome shotgun (WGS) entry which is preliminary data.</text>
</comment>
<organism evidence="1 2">
    <name type="scientific">Neocallimastix californiae</name>
    <dbReference type="NCBI Taxonomy" id="1754190"/>
    <lineage>
        <taxon>Eukaryota</taxon>
        <taxon>Fungi</taxon>
        <taxon>Fungi incertae sedis</taxon>
        <taxon>Chytridiomycota</taxon>
        <taxon>Chytridiomycota incertae sedis</taxon>
        <taxon>Neocallimastigomycetes</taxon>
        <taxon>Neocallimastigales</taxon>
        <taxon>Neocallimastigaceae</taxon>
        <taxon>Neocallimastix</taxon>
    </lineage>
</organism>
<protein>
    <submittedName>
        <fullName evidence="1">Uncharacterized protein</fullName>
    </submittedName>
</protein>
<sequence>MNECNLMNNETVVNEEDCRNLIKFILTNGSSGDVNNEGIDEFQFNKYKCGSSFEIFPINFLIKIMKKYSSVFVNYINKIKFECENKNISELMNNCKDDEFHEILNNFGINPYEIENLSLYHRKHIINYENFIKY</sequence>
<proteinExistence type="predicted"/>
<gene>
    <name evidence="1" type="ORF">LY90DRAFT_640284</name>
</gene>